<evidence type="ECO:0000256" key="2">
    <source>
        <dbReference type="ARBA" id="ARBA00022676"/>
    </source>
</evidence>
<evidence type="ECO:0000313" key="20">
    <source>
        <dbReference type="Proteomes" id="UP000243333"/>
    </source>
</evidence>
<feature type="transmembrane region" description="Helical" evidence="18">
    <location>
        <begin position="139"/>
        <end position="157"/>
    </location>
</feature>
<keyword evidence="8 18" id="KW-0472">Membrane</keyword>
<dbReference type="OrthoDB" id="9812661at2"/>
<proteinExistence type="inferred from homology"/>
<dbReference type="PANTHER" id="PTHR30474:SF2">
    <property type="entry name" value="PEPTIDOGLYCAN GLYCOSYLTRANSFERASE FTSW-RELATED"/>
    <property type="match status" value="1"/>
</dbReference>
<evidence type="ECO:0000256" key="4">
    <source>
        <dbReference type="ARBA" id="ARBA00022692"/>
    </source>
</evidence>
<comment type="similarity">
    <text evidence="11">Belongs to the SEDS family. FtsW subfamily.</text>
</comment>
<evidence type="ECO:0000256" key="16">
    <source>
        <dbReference type="ARBA" id="ARBA00049966"/>
    </source>
</evidence>
<feature type="transmembrane region" description="Helical" evidence="18">
    <location>
        <begin position="302"/>
        <end position="326"/>
    </location>
</feature>
<dbReference type="GO" id="GO:0015648">
    <property type="term" value="F:lipid-linked peptidoglycan transporter activity"/>
    <property type="evidence" value="ECO:0007669"/>
    <property type="project" value="TreeGrafter"/>
</dbReference>
<dbReference type="GO" id="GO:0008955">
    <property type="term" value="F:peptidoglycan glycosyltransferase activity"/>
    <property type="evidence" value="ECO:0007669"/>
    <property type="project" value="UniProtKB-EC"/>
</dbReference>
<feature type="transmembrane region" description="Helical" evidence="18">
    <location>
        <begin position="187"/>
        <end position="207"/>
    </location>
</feature>
<keyword evidence="20" id="KW-1185">Reference proteome</keyword>
<feature type="transmembrane region" description="Helical" evidence="18">
    <location>
        <begin position="78"/>
        <end position="97"/>
    </location>
</feature>
<accession>A0A1G7MHB0</accession>
<name>A0A1G7MHB0_9FIRM</name>
<keyword evidence="5" id="KW-0133">Cell shape</keyword>
<feature type="transmembrane region" description="Helical" evidence="18">
    <location>
        <begin position="52"/>
        <end position="71"/>
    </location>
</feature>
<dbReference type="GO" id="GO:0051301">
    <property type="term" value="P:cell division"/>
    <property type="evidence" value="ECO:0007669"/>
    <property type="project" value="UniProtKB-KW"/>
</dbReference>
<keyword evidence="6" id="KW-0573">Peptidoglycan synthesis</keyword>
<keyword evidence="7 18" id="KW-1133">Transmembrane helix</keyword>
<reference evidence="20" key="1">
    <citation type="submission" date="2016-10" db="EMBL/GenBank/DDBJ databases">
        <authorList>
            <person name="Varghese N."/>
            <person name="Submissions S."/>
        </authorList>
    </citation>
    <scope>NUCLEOTIDE SEQUENCE [LARGE SCALE GENOMIC DNA]</scope>
    <source>
        <strain evidence="20">DSM 23256</strain>
    </source>
</reference>
<feature type="transmembrane region" description="Helical" evidence="18">
    <location>
        <begin position="163"/>
        <end position="180"/>
    </location>
</feature>
<dbReference type="STRING" id="1123285.SAMN05660235_02154"/>
<dbReference type="PROSITE" id="PS00428">
    <property type="entry name" value="FTSW_RODA_SPOVE"/>
    <property type="match status" value="1"/>
</dbReference>
<gene>
    <name evidence="19" type="ORF">SAMN05660235_02154</name>
</gene>
<feature type="transmembrane region" description="Helical" evidence="18">
    <location>
        <begin position="12"/>
        <end position="32"/>
    </location>
</feature>
<feature type="region of interest" description="Disordered" evidence="17">
    <location>
        <begin position="367"/>
        <end position="386"/>
    </location>
</feature>
<comment type="function">
    <text evidence="16">Peptidoglycan polymerase that is essential for cell division.</text>
</comment>
<comment type="subcellular location">
    <subcellularLocation>
        <location evidence="1">Membrane</location>
        <topology evidence="1">Multi-pass membrane protein</topology>
    </subcellularLocation>
</comment>
<evidence type="ECO:0000256" key="8">
    <source>
        <dbReference type="ARBA" id="ARBA00023136"/>
    </source>
</evidence>
<evidence type="ECO:0000256" key="17">
    <source>
        <dbReference type="SAM" id="MobiDB-lite"/>
    </source>
</evidence>
<dbReference type="GO" id="GO:0008360">
    <property type="term" value="P:regulation of cell shape"/>
    <property type="evidence" value="ECO:0007669"/>
    <property type="project" value="UniProtKB-KW"/>
</dbReference>
<dbReference type="Pfam" id="PF01098">
    <property type="entry name" value="FTSW_RODA_SPOVE"/>
    <property type="match status" value="1"/>
</dbReference>
<comment type="catalytic activity">
    <reaction evidence="15">
        <text>[GlcNAc-(1-&gt;4)-Mur2Ac(oyl-L-Ala-gamma-D-Glu-L-Lys-D-Ala-D-Ala)](n)-di-trans,octa-cis-undecaprenyl diphosphate + beta-D-GlcNAc-(1-&gt;4)-Mur2Ac(oyl-L-Ala-gamma-D-Glu-L-Lys-D-Ala-D-Ala)-di-trans,octa-cis-undecaprenyl diphosphate = [GlcNAc-(1-&gt;4)-Mur2Ac(oyl-L-Ala-gamma-D-Glu-L-Lys-D-Ala-D-Ala)](n+1)-di-trans,octa-cis-undecaprenyl diphosphate + di-trans,octa-cis-undecaprenyl diphosphate + H(+)</text>
        <dbReference type="Rhea" id="RHEA:23708"/>
        <dbReference type="Rhea" id="RHEA-COMP:9602"/>
        <dbReference type="Rhea" id="RHEA-COMP:9603"/>
        <dbReference type="ChEBI" id="CHEBI:15378"/>
        <dbReference type="ChEBI" id="CHEBI:58405"/>
        <dbReference type="ChEBI" id="CHEBI:60033"/>
        <dbReference type="ChEBI" id="CHEBI:78435"/>
        <dbReference type="EC" id="2.4.99.28"/>
    </reaction>
</comment>
<dbReference type="EC" id="2.4.99.28" evidence="14"/>
<keyword evidence="2" id="KW-0328">Glycosyltransferase</keyword>
<dbReference type="EMBL" id="FNBU01000017">
    <property type="protein sequence ID" value="SDF61026.1"/>
    <property type="molecule type" value="Genomic_DNA"/>
</dbReference>
<dbReference type="GO" id="GO:0005886">
    <property type="term" value="C:plasma membrane"/>
    <property type="evidence" value="ECO:0007669"/>
    <property type="project" value="TreeGrafter"/>
</dbReference>
<feature type="transmembrane region" description="Helical" evidence="18">
    <location>
        <begin position="117"/>
        <end position="134"/>
    </location>
</feature>
<evidence type="ECO:0000256" key="10">
    <source>
        <dbReference type="ARBA" id="ARBA00033270"/>
    </source>
</evidence>
<feature type="transmembrane region" description="Helical" evidence="18">
    <location>
        <begin position="338"/>
        <end position="359"/>
    </location>
</feature>
<sequence>MRKIALPWSGPVEAIVYITLALGLIGTINIFSASFVKAAQQLNDPYFYLKKHLQAAAVGVIACAVLARVDYRRLRPFAPLFALGTIALLFAVLQVGLVANGAKRWLKLGIIFQPSEFAKLAALLVTAAFLGPLIDRRRAVTIFSWPAVLTVAMGALVFKQPDMGTAVVIVALSLLLYVLAGLPRRELILLAVAGAGGAVAAAIAAPYRAQRIAAWFDPWAHQQDAGYQIVQSLLAIGSGGLTGAGLGMGASKFYYLPEAHTDFAFAILCQELGFVAAAGVLLMFILFALYGMQIAFRAPDGYGMLLATGATALIVCQAVGNIAMVSGVLPVTGVPLPFISYGGTALMVNLAAIGLLISVGRQAAASRGSAEPKPEPKRLRVTRHHV</sequence>
<dbReference type="AlphaFoldDB" id="A0A1G7MHB0"/>
<keyword evidence="3" id="KW-0808">Transferase</keyword>
<evidence type="ECO:0000256" key="6">
    <source>
        <dbReference type="ARBA" id="ARBA00022984"/>
    </source>
</evidence>
<keyword evidence="4 18" id="KW-0812">Transmembrane</keyword>
<evidence type="ECO:0000256" key="3">
    <source>
        <dbReference type="ARBA" id="ARBA00022679"/>
    </source>
</evidence>
<evidence type="ECO:0000256" key="13">
    <source>
        <dbReference type="ARBA" id="ARBA00041418"/>
    </source>
</evidence>
<evidence type="ECO:0000256" key="1">
    <source>
        <dbReference type="ARBA" id="ARBA00004141"/>
    </source>
</evidence>
<protein>
    <recommendedName>
        <fullName evidence="12">Probable peptidoglycan glycosyltransferase FtsW</fullName>
        <ecNumber evidence="14">2.4.99.28</ecNumber>
    </recommendedName>
    <alternativeName>
        <fullName evidence="13">Cell division protein FtsW</fullName>
    </alternativeName>
    <alternativeName>
        <fullName evidence="10">Cell wall polymerase</fullName>
    </alternativeName>
    <alternativeName>
        <fullName evidence="9">Peptidoglycan polymerase</fullName>
    </alternativeName>
</protein>
<keyword evidence="19" id="KW-0131">Cell cycle</keyword>
<dbReference type="GO" id="GO:0009252">
    <property type="term" value="P:peptidoglycan biosynthetic process"/>
    <property type="evidence" value="ECO:0007669"/>
    <property type="project" value="UniProtKB-KW"/>
</dbReference>
<evidence type="ECO:0000256" key="14">
    <source>
        <dbReference type="ARBA" id="ARBA00044770"/>
    </source>
</evidence>
<evidence type="ECO:0000256" key="9">
    <source>
        <dbReference type="ARBA" id="ARBA00032370"/>
    </source>
</evidence>
<dbReference type="Proteomes" id="UP000243333">
    <property type="component" value="Unassembled WGS sequence"/>
</dbReference>
<dbReference type="GO" id="GO:0032153">
    <property type="term" value="C:cell division site"/>
    <property type="evidence" value="ECO:0007669"/>
    <property type="project" value="TreeGrafter"/>
</dbReference>
<dbReference type="InterPro" id="IPR001182">
    <property type="entry name" value="FtsW/RodA"/>
</dbReference>
<evidence type="ECO:0000313" key="19">
    <source>
        <dbReference type="EMBL" id="SDF61026.1"/>
    </source>
</evidence>
<dbReference type="RefSeq" id="WP_093690737.1">
    <property type="nucleotide sequence ID" value="NZ_FNBU01000017.1"/>
</dbReference>
<evidence type="ECO:0000256" key="12">
    <source>
        <dbReference type="ARBA" id="ARBA00041185"/>
    </source>
</evidence>
<keyword evidence="19" id="KW-0132">Cell division</keyword>
<organism evidence="19 20">
    <name type="scientific">Sporolituus thermophilus DSM 23256</name>
    <dbReference type="NCBI Taxonomy" id="1123285"/>
    <lineage>
        <taxon>Bacteria</taxon>
        <taxon>Bacillati</taxon>
        <taxon>Bacillota</taxon>
        <taxon>Negativicutes</taxon>
        <taxon>Selenomonadales</taxon>
        <taxon>Sporomusaceae</taxon>
        <taxon>Sporolituus</taxon>
    </lineage>
</organism>
<evidence type="ECO:0000256" key="7">
    <source>
        <dbReference type="ARBA" id="ARBA00022989"/>
    </source>
</evidence>
<evidence type="ECO:0000256" key="15">
    <source>
        <dbReference type="ARBA" id="ARBA00049902"/>
    </source>
</evidence>
<evidence type="ECO:0000256" key="5">
    <source>
        <dbReference type="ARBA" id="ARBA00022960"/>
    </source>
</evidence>
<evidence type="ECO:0000256" key="18">
    <source>
        <dbReference type="SAM" id="Phobius"/>
    </source>
</evidence>
<evidence type="ECO:0000256" key="11">
    <source>
        <dbReference type="ARBA" id="ARBA00038053"/>
    </source>
</evidence>
<dbReference type="PANTHER" id="PTHR30474">
    <property type="entry name" value="CELL CYCLE PROTEIN"/>
    <property type="match status" value="1"/>
</dbReference>
<feature type="transmembrane region" description="Helical" evidence="18">
    <location>
        <begin position="263"/>
        <end position="290"/>
    </location>
</feature>
<dbReference type="InterPro" id="IPR018365">
    <property type="entry name" value="Cell_cycle_FtsW-rel_CS"/>
</dbReference>